<dbReference type="SUPFAM" id="SSF55486">
    <property type="entry name" value="Metalloproteases ('zincins'), catalytic domain"/>
    <property type="match status" value="1"/>
</dbReference>
<evidence type="ECO:0000313" key="3">
    <source>
        <dbReference type="Proteomes" id="UP000660262"/>
    </source>
</evidence>
<dbReference type="EMBL" id="BNJQ01000033">
    <property type="protein sequence ID" value="GHP11177.1"/>
    <property type="molecule type" value="Genomic_DNA"/>
</dbReference>
<dbReference type="InterPro" id="IPR001333">
    <property type="entry name" value="Peptidase_M32_Taq"/>
</dbReference>
<comment type="caution">
    <text evidence="2">The sequence shown here is derived from an EMBL/GenBank/DDBJ whole genome shotgun (WGS) entry which is preliminary data.</text>
</comment>
<dbReference type="GO" id="GO:0004181">
    <property type="term" value="F:metallocarboxypeptidase activity"/>
    <property type="evidence" value="ECO:0007669"/>
    <property type="project" value="InterPro"/>
</dbReference>
<sequence>MATSSPYQQLRDELAEIDALSGIEGLLQWDEQVMMPSGDGAASARAKASSALAGVVHAKRTASSLGELIELCGGRKVTQEKLGADATTFDVANVKRAAEGFDRASRVPPAMAKKEAELGSRGYRAWMEAKKNSDYSVFAPVLKEWVELVKERSSLINPGGDPYDTALDDYERGLTSARLDEIFAPVKAEVSALIKQVYDVEEGPVALRSVGGKSVLTGDFDAEKQAALSRQIALEMGFDLTAGRLDVSAHPFTGGADFTDVRMTTRYKSDDLSEGLTGTIHETGHALYEQGRPREYAGQPVSQAHSMGVHESQSLLWERMVALSPDFSTFLLPKLSDAFFGQFDGVTNDQLHASFNTVKKPSFIRVESDELTYPMHVILRYELEQGLIKGDVDVDALPELWNAKMEELLGHRPPDDAKGVLQDVHWSAGAIGYFPTYLLGAMYACQIYETALTKLPGLEDEIRKGEFARLREWLNKNVHALGSSFDSADALLEHVTGKPLDGEAFVKYLREKYTKLYGL</sequence>
<dbReference type="Gene3D" id="1.10.1370.30">
    <property type="match status" value="1"/>
</dbReference>
<accession>A0A830I1Y9</accession>
<dbReference type="PRINTS" id="PR00998">
    <property type="entry name" value="CRBOXYPTASET"/>
</dbReference>
<dbReference type="Pfam" id="PF02074">
    <property type="entry name" value="Peptidase_M32"/>
    <property type="match status" value="1"/>
</dbReference>
<dbReference type="PIRSF" id="PIRSF006615">
    <property type="entry name" value="Zn_crbxpep_Taq"/>
    <property type="match status" value="1"/>
</dbReference>
<gene>
    <name evidence="2" type="ORF">PPROV_000990700</name>
</gene>
<feature type="active site" description="Proton donor/acceptor" evidence="1">
    <location>
        <position position="282"/>
    </location>
</feature>
<proteinExistence type="predicted"/>
<evidence type="ECO:0008006" key="4">
    <source>
        <dbReference type="Google" id="ProtNLM"/>
    </source>
</evidence>
<dbReference type="PROSITE" id="PS52034">
    <property type="entry name" value="PEPTIDASE_M32"/>
    <property type="match status" value="1"/>
</dbReference>
<reference evidence="2" key="1">
    <citation type="submission" date="2020-10" db="EMBL/GenBank/DDBJ databases">
        <title>Unveiling of a novel bifunctional photoreceptor, Dualchrome1, isolated from a cosmopolitan green alga.</title>
        <authorList>
            <person name="Suzuki S."/>
            <person name="Kawachi M."/>
        </authorList>
    </citation>
    <scope>NUCLEOTIDE SEQUENCE</scope>
    <source>
        <strain evidence="2">NIES 2893</strain>
    </source>
</reference>
<organism evidence="2 3">
    <name type="scientific">Pycnococcus provasolii</name>
    <dbReference type="NCBI Taxonomy" id="41880"/>
    <lineage>
        <taxon>Eukaryota</taxon>
        <taxon>Viridiplantae</taxon>
        <taxon>Chlorophyta</taxon>
        <taxon>Pseudoscourfieldiophyceae</taxon>
        <taxon>Pseudoscourfieldiales</taxon>
        <taxon>Pycnococcaceae</taxon>
        <taxon>Pycnococcus</taxon>
    </lineage>
</organism>
<dbReference type="GO" id="GO:0006508">
    <property type="term" value="P:proteolysis"/>
    <property type="evidence" value="ECO:0007669"/>
    <property type="project" value="InterPro"/>
</dbReference>
<dbReference type="CDD" id="cd06460">
    <property type="entry name" value="M32_Taq"/>
    <property type="match status" value="1"/>
</dbReference>
<dbReference type="AlphaFoldDB" id="A0A830I1Y9"/>
<name>A0A830I1Y9_9CHLO</name>
<keyword evidence="3" id="KW-1185">Reference proteome</keyword>
<evidence type="ECO:0000256" key="1">
    <source>
        <dbReference type="PIRSR" id="PIRSR006615-2"/>
    </source>
</evidence>
<evidence type="ECO:0000313" key="2">
    <source>
        <dbReference type="EMBL" id="GHP11177.1"/>
    </source>
</evidence>
<dbReference type="PANTHER" id="PTHR34217:SF1">
    <property type="entry name" value="CARBOXYPEPTIDASE 1"/>
    <property type="match status" value="1"/>
</dbReference>
<dbReference type="PANTHER" id="PTHR34217">
    <property type="entry name" value="METAL-DEPENDENT CARBOXYPEPTIDASE"/>
    <property type="match status" value="1"/>
</dbReference>
<protein>
    <recommendedName>
        <fullName evidence="4">Carboxypeptidase Taq</fullName>
    </recommendedName>
</protein>
<dbReference type="OrthoDB" id="10249837at2759"/>
<dbReference type="Proteomes" id="UP000660262">
    <property type="component" value="Unassembled WGS sequence"/>
</dbReference>